<dbReference type="Proteomes" id="UP001487740">
    <property type="component" value="Unassembled WGS sequence"/>
</dbReference>
<gene>
    <name evidence="2" type="ORF">O3P69_017482</name>
</gene>
<dbReference type="GO" id="GO:0010181">
    <property type="term" value="F:FMN binding"/>
    <property type="evidence" value="ECO:0007669"/>
    <property type="project" value="TreeGrafter"/>
</dbReference>
<dbReference type="EMBL" id="JARAKH010000023">
    <property type="protein sequence ID" value="KAK8391889.1"/>
    <property type="molecule type" value="Genomic_DNA"/>
</dbReference>
<dbReference type="Gene3D" id="3.40.50.360">
    <property type="match status" value="1"/>
</dbReference>
<protein>
    <recommendedName>
        <fullName evidence="1">NADPH-dependent FMN reductase-like domain-containing protein</fullName>
    </recommendedName>
</protein>
<evidence type="ECO:0000259" key="1">
    <source>
        <dbReference type="Pfam" id="PF03358"/>
    </source>
</evidence>
<dbReference type="PANTHER" id="PTHR30543">
    <property type="entry name" value="CHROMATE REDUCTASE"/>
    <property type="match status" value="1"/>
</dbReference>
<keyword evidence="3" id="KW-1185">Reference proteome</keyword>
<comment type="caution">
    <text evidence="2">The sequence shown here is derived from an EMBL/GenBank/DDBJ whole genome shotgun (WGS) entry which is preliminary data.</text>
</comment>
<evidence type="ECO:0000313" key="2">
    <source>
        <dbReference type="EMBL" id="KAK8391889.1"/>
    </source>
</evidence>
<proteinExistence type="predicted"/>
<dbReference type="PANTHER" id="PTHR30543:SF21">
    <property type="entry name" value="NAD(P)H-DEPENDENT FMN REDUCTASE LOT6"/>
    <property type="match status" value="1"/>
</dbReference>
<dbReference type="GO" id="GO:0005829">
    <property type="term" value="C:cytosol"/>
    <property type="evidence" value="ECO:0007669"/>
    <property type="project" value="TreeGrafter"/>
</dbReference>
<evidence type="ECO:0000313" key="3">
    <source>
        <dbReference type="Proteomes" id="UP001487740"/>
    </source>
</evidence>
<dbReference type="Pfam" id="PF03358">
    <property type="entry name" value="FMN_red"/>
    <property type="match status" value="1"/>
</dbReference>
<dbReference type="SUPFAM" id="SSF52218">
    <property type="entry name" value="Flavoproteins"/>
    <property type="match status" value="1"/>
</dbReference>
<dbReference type="InterPro" id="IPR029039">
    <property type="entry name" value="Flavoprotein-like_sf"/>
</dbReference>
<organism evidence="2 3">
    <name type="scientific">Scylla paramamosain</name>
    <name type="common">Mud crab</name>
    <dbReference type="NCBI Taxonomy" id="85552"/>
    <lineage>
        <taxon>Eukaryota</taxon>
        <taxon>Metazoa</taxon>
        <taxon>Ecdysozoa</taxon>
        <taxon>Arthropoda</taxon>
        <taxon>Crustacea</taxon>
        <taxon>Multicrustacea</taxon>
        <taxon>Malacostraca</taxon>
        <taxon>Eumalacostraca</taxon>
        <taxon>Eucarida</taxon>
        <taxon>Decapoda</taxon>
        <taxon>Pleocyemata</taxon>
        <taxon>Brachyura</taxon>
        <taxon>Eubrachyura</taxon>
        <taxon>Portunoidea</taxon>
        <taxon>Portunidae</taxon>
        <taxon>Portuninae</taxon>
        <taxon>Scylla</taxon>
    </lineage>
</organism>
<dbReference type="InterPro" id="IPR005025">
    <property type="entry name" value="FMN_Rdtase-like_dom"/>
</dbReference>
<reference evidence="2 3" key="1">
    <citation type="submission" date="2023-03" db="EMBL/GenBank/DDBJ databases">
        <title>High-quality genome of Scylla paramamosain provides insights in environmental adaptation.</title>
        <authorList>
            <person name="Zhang L."/>
        </authorList>
    </citation>
    <scope>NUCLEOTIDE SEQUENCE [LARGE SCALE GENOMIC DNA]</scope>
    <source>
        <strain evidence="2">LZ_2023a</strain>
        <tissue evidence="2">Muscle</tissue>
    </source>
</reference>
<dbReference type="GO" id="GO:0016491">
    <property type="term" value="F:oxidoreductase activity"/>
    <property type="evidence" value="ECO:0007669"/>
    <property type="project" value="InterPro"/>
</dbReference>
<dbReference type="AlphaFoldDB" id="A0AAW0TVY1"/>
<accession>A0AAW0TVY1</accession>
<sequence>MCVGHVQLCVSFGCCVSFFCSVRFSGAFQQTQSSSDNLVTRHFWHYKSVQYPLSLEMDGHLRQPLHFRPDQSQAPEWMKETNGKIQAADGLVVVTPEYNCALPPALTATMDQFPPASYKHKPCGIVSYSVGSFAGVRAAALARPFLSELGMISVPQGCSISEVQGKFTEEGECSDERTDKRLAKLVNELVWYGSAIASKKEKDGLPE</sequence>
<feature type="domain" description="NADPH-dependent FMN reductase-like" evidence="1">
    <location>
        <begin position="67"/>
        <end position="159"/>
    </location>
</feature>
<dbReference type="InterPro" id="IPR050712">
    <property type="entry name" value="NAD(P)H-dep_reductase"/>
</dbReference>
<name>A0AAW0TVY1_SCYPA</name>